<evidence type="ECO:0000256" key="7">
    <source>
        <dbReference type="ARBA" id="ARBA00022777"/>
    </source>
</evidence>
<dbReference type="InterPro" id="IPR051351">
    <property type="entry name" value="Ascorbate-PTS_EIIA_comp"/>
</dbReference>
<keyword evidence="3" id="KW-0963">Cytoplasm</keyword>
<dbReference type="Pfam" id="PF00359">
    <property type="entry name" value="PTS_EIIA_2"/>
    <property type="match status" value="1"/>
</dbReference>
<dbReference type="Gene3D" id="3.40.930.10">
    <property type="entry name" value="Mannitol-specific EII, Chain A"/>
    <property type="match status" value="1"/>
</dbReference>
<comment type="subcellular location">
    <subcellularLocation>
        <location evidence="1">Cytoplasm</location>
    </subcellularLocation>
</comment>
<accession>A0ABX6YHK0</accession>
<evidence type="ECO:0000256" key="6">
    <source>
        <dbReference type="ARBA" id="ARBA00022683"/>
    </source>
</evidence>
<reference evidence="12 13" key="1">
    <citation type="submission" date="2020-12" db="EMBL/GenBank/DDBJ databases">
        <title>Microbacterium sp. HY060.</title>
        <authorList>
            <person name="Zhou J."/>
        </authorList>
    </citation>
    <scope>NUCLEOTIDE SEQUENCE [LARGE SCALE GENOMIC DNA]</scope>
    <source>
        <strain evidence="12 13">HY60</strain>
    </source>
</reference>
<evidence type="ECO:0000313" key="12">
    <source>
        <dbReference type="EMBL" id="QPZ38074.1"/>
    </source>
</evidence>
<keyword evidence="7" id="KW-0418">Kinase</keyword>
<dbReference type="PANTHER" id="PTHR36203">
    <property type="entry name" value="ASCORBATE-SPECIFIC PTS SYSTEM EIIA COMPONENT"/>
    <property type="match status" value="1"/>
</dbReference>
<gene>
    <name evidence="12" type="ORF">HCR76_14975</name>
</gene>
<evidence type="ECO:0000256" key="5">
    <source>
        <dbReference type="ARBA" id="ARBA00022679"/>
    </source>
</evidence>
<protein>
    <recommendedName>
        <fullName evidence="9">Ascorbate-specific PTS system EIIA component</fullName>
    </recommendedName>
    <alternativeName>
        <fullName evidence="10">Ascorbate-specific phosphotransferase enzyme IIA component</fullName>
    </alternativeName>
</protein>
<dbReference type="EMBL" id="CP061169">
    <property type="protein sequence ID" value="QPZ38074.1"/>
    <property type="molecule type" value="Genomic_DNA"/>
</dbReference>
<dbReference type="CDD" id="cd00211">
    <property type="entry name" value="PTS_IIA_fru"/>
    <property type="match status" value="1"/>
</dbReference>
<keyword evidence="12" id="KW-0762">Sugar transport</keyword>
<organism evidence="12 13">
    <name type="scientific">Paramicrobacterium chengjingii</name>
    <dbReference type="NCBI Taxonomy" id="2769067"/>
    <lineage>
        <taxon>Bacteria</taxon>
        <taxon>Bacillati</taxon>
        <taxon>Actinomycetota</taxon>
        <taxon>Actinomycetes</taxon>
        <taxon>Micrococcales</taxon>
        <taxon>Microbacteriaceae</taxon>
        <taxon>Paramicrobacterium</taxon>
    </lineage>
</organism>
<dbReference type="Proteomes" id="UP000662814">
    <property type="component" value="Chromosome"/>
</dbReference>
<evidence type="ECO:0000256" key="1">
    <source>
        <dbReference type="ARBA" id="ARBA00004496"/>
    </source>
</evidence>
<evidence type="ECO:0000256" key="9">
    <source>
        <dbReference type="ARBA" id="ARBA00041175"/>
    </source>
</evidence>
<name>A0ABX6YHK0_9MICO</name>
<comment type="function">
    <text evidence="8">The phosphoenolpyruvate-dependent sugar phosphotransferase system (sugar PTS), a major carbohydrate active transport system, catalyzes the phosphorylation of incoming sugar substrates concomitantly with their translocation across the cell membrane. The enzyme II UlaABC PTS system is involved in ascorbate transport.</text>
</comment>
<dbReference type="SUPFAM" id="SSF55804">
    <property type="entry name" value="Phoshotransferase/anion transport protein"/>
    <property type="match status" value="1"/>
</dbReference>
<feature type="domain" description="PTS EIIA type-2" evidence="11">
    <location>
        <begin position="5"/>
        <end position="148"/>
    </location>
</feature>
<evidence type="ECO:0000259" key="11">
    <source>
        <dbReference type="PROSITE" id="PS51094"/>
    </source>
</evidence>
<evidence type="ECO:0000313" key="13">
    <source>
        <dbReference type="Proteomes" id="UP000662814"/>
    </source>
</evidence>
<keyword evidence="6" id="KW-0598">Phosphotransferase system</keyword>
<dbReference type="RefSeq" id="WP_166987533.1">
    <property type="nucleotide sequence ID" value="NZ_CP061169.1"/>
</dbReference>
<keyword evidence="2" id="KW-0813">Transport</keyword>
<keyword evidence="13" id="KW-1185">Reference proteome</keyword>
<evidence type="ECO:0000256" key="10">
    <source>
        <dbReference type="ARBA" id="ARBA00042072"/>
    </source>
</evidence>
<proteinExistence type="predicted"/>
<keyword evidence="5" id="KW-0808">Transferase</keyword>
<dbReference type="InterPro" id="IPR002178">
    <property type="entry name" value="PTS_EIIA_type-2_dom"/>
</dbReference>
<evidence type="ECO:0000256" key="8">
    <source>
        <dbReference type="ARBA" id="ARBA00037387"/>
    </source>
</evidence>
<evidence type="ECO:0000256" key="3">
    <source>
        <dbReference type="ARBA" id="ARBA00022490"/>
    </source>
</evidence>
<sequence length="154" mass="16653">MGLADQLPDSAVFTQTVARDWRDAIRWAGRGLANQGVTTDRYTEEMLKAVDDHGPYIVVAPGFALAHSRPSDAVLRKGLSWVSLKKPVDFGSESNDPVSLVVGLAATDHEEHLAVMAELAEVLSHDDVLAELMSAETADEIRAILRRVASSEST</sequence>
<evidence type="ECO:0000256" key="4">
    <source>
        <dbReference type="ARBA" id="ARBA00022553"/>
    </source>
</evidence>
<dbReference type="PANTHER" id="PTHR36203:SF1">
    <property type="entry name" value="ASCORBATE-SPECIFIC PTS SYSTEM EIIA COMPONENT"/>
    <property type="match status" value="1"/>
</dbReference>
<dbReference type="InterPro" id="IPR016152">
    <property type="entry name" value="PTrfase/Anion_transptr"/>
</dbReference>
<keyword evidence="4" id="KW-0597">Phosphoprotein</keyword>
<dbReference type="PROSITE" id="PS51094">
    <property type="entry name" value="PTS_EIIA_TYPE_2"/>
    <property type="match status" value="1"/>
</dbReference>
<evidence type="ECO:0000256" key="2">
    <source>
        <dbReference type="ARBA" id="ARBA00022448"/>
    </source>
</evidence>